<dbReference type="AlphaFoldDB" id="A0A1X7IQC2"/>
<reference evidence="2" key="1">
    <citation type="submission" date="2017-04" db="EMBL/GenBank/DDBJ databases">
        <authorList>
            <person name="Varghese N."/>
            <person name="Submissions S."/>
        </authorList>
    </citation>
    <scope>NUCLEOTIDE SEQUENCE [LARGE SCALE GENOMIC DNA]</scope>
    <source>
        <strain evidence="2">DSM 4125</strain>
    </source>
</reference>
<keyword evidence="2" id="KW-1185">Reference proteome</keyword>
<dbReference type="RefSeq" id="WP_176223710.1">
    <property type="nucleotide sequence ID" value="NZ_FXAW01000001.1"/>
</dbReference>
<organism evidence="1 2">
    <name type="scientific">Marivirga sericea</name>
    <dbReference type="NCBI Taxonomy" id="1028"/>
    <lineage>
        <taxon>Bacteria</taxon>
        <taxon>Pseudomonadati</taxon>
        <taxon>Bacteroidota</taxon>
        <taxon>Cytophagia</taxon>
        <taxon>Cytophagales</taxon>
        <taxon>Marivirgaceae</taxon>
        <taxon>Marivirga</taxon>
    </lineage>
</organism>
<dbReference type="EMBL" id="FXAW01000001">
    <property type="protein sequence ID" value="SMG17142.1"/>
    <property type="molecule type" value="Genomic_DNA"/>
</dbReference>
<dbReference type="STRING" id="1028.SAMN05661096_00927"/>
<name>A0A1X7IQC2_9BACT</name>
<evidence type="ECO:0000313" key="1">
    <source>
        <dbReference type="EMBL" id="SMG17142.1"/>
    </source>
</evidence>
<accession>A0A1X7IQC2</accession>
<gene>
    <name evidence="1" type="ORF">SAMN05661096_00927</name>
</gene>
<dbReference type="Proteomes" id="UP000193804">
    <property type="component" value="Unassembled WGS sequence"/>
</dbReference>
<evidence type="ECO:0000313" key="2">
    <source>
        <dbReference type="Proteomes" id="UP000193804"/>
    </source>
</evidence>
<protein>
    <submittedName>
        <fullName evidence="1">Uncharacterized protein</fullName>
    </submittedName>
</protein>
<sequence>MIDIKKLDQDLTELVKAKIALSKLTYADKDYDKIEEELHDMEDDFIENYGEYLEEALAEVHDEFCPDNDVLLPIAYLADEYIVDGDSIDVAPGHGVLVEADDFASAKVTLALAPQPTRIVLQAGNDHKEVVWRAK</sequence>
<proteinExistence type="predicted"/>